<reference evidence="1" key="1">
    <citation type="submission" date="2024-09" db="EMBL/GenBank/DDBJ databases">
        <authorList>
            <person name="Liu J."/>
        </authorList>
    </citation>
    <scope>NUCLEOTIDE SEQUENCE</scope>
    <source>
        <strain evidence="1">NBU2967</strain>
    </source>
</reference>
<evidence type="ECO:0000313" key="2">
    <source>
        <dbReference type="Proteomes" id="UP001595191"/>
    </source>
</evidence>
<name>A0ACC7LGX5_9FLAO</name>
<organism evidence="1 2">
    <name type="scientific">Meishania litoralis</name>
    <dbReference type="NCBI Taxonomy" id="3434685"/>
    <lineage>
        <taxon>Bacteria</taxon>
        <taxon>Pseudomonadati</taxon>
        <taxon>Bacteroidota</taxon>
        <taxon>Flavobacteriia</taxon>
        <taxon>Flavobacteriales</taxon>
        <taxon>Flavobacteriaceae</taxon>
        <taxon>Meishania</taxon>
    </lineage>
</organism>
<gene>
    <name evidence="1" type="ORF">ACEZ3G_04635</name>
</gene>
<evidence type="ECO:0000313" key="1">
    <source>
        <dbReference type="EMBL" id="MFH6602752.1"/>
    </source>
</evidence>
<sequence length="205" mass="23576">MHKLFYLFVFMVVALNAQTKLTSSEAEKLRAIVKEQAEKTRTITSDFTQYKHLDFLANDIESKGKMAFKAPDMVKWEYAEPFAYSIIFKDQALYINDDGNKSNMDVGGNKIFEQLNHLITASIQGDMFDDDQFDISYFAKDERSIVHFSPKNSQLRDFIKAFHLTFNKSGEVESVKMIEPSGDYTRIVLGNRQTNQPLSDADFVH</sequence>
<accession>A0ACC7LGX5</accession>
<proteinExistence type="predicted"/>
<keyword evidence="2" id="KW-1185">Reference proteome</keyword>
<comment type="caution">
    <text evidence="1">The sequence shown here is derived from an EMBL/GenBank/DDBJ whole genome shotgun (WGS) entry which is preliminary data.</text>
</comment>
<keyword evidence="1" id="KW-0449">Lipoprotein</keyword>
<dbReference type="EMBL" id="JBHFPV010000001">
    <property type="protein sequence ID" value="MFH6602752.1"/>
    <property type="molecule type" value="Genomic_DNA"/>
</dbReference>
<dbReference type="Proteomes" id="UP001595191">
    <property type="component" value="Unassembled WGS sequence"/>
</dbReference>
<protein>
    <submittedName>
        <fullName evidence="1">Outer membrane lipoprotein carrier protein LolA</fullName>
    </submittedName>
</protein>